<gene>
    <name evidence="1" type="ORF">GOP47_0020851</name>
</gene>
<evidence type="ECO:0000313" key="1">
    <source>
        <dbReference type="EMBL" id="KAI5064181.1"/>
    </source>
</evidence>
<comment type="caution">
    <text evidence="1">The sequence shown here is derived from an EMBL/GenBank/DDBJ whole genome shotgun (WGS) entry which is preliminary data.</text>
</comment>
<feature type="non-terminal residue" evidence="1">
    <location>
        <position position="100"/>
    </location>
</feature>
<evidence type="ECO:0000313" key="2">
    <source>
        <dbReference type="Proteomes" id="UP000886520"/>
    </source>
</evidence>
<name>A0A9D4Z935_ADICA</name>
<dbReference type="AlphaFoldDB" id="A0A9D4Z935"/>
<dbReference type="OrthoDB" id="418757at2759"/>
<dbReference type="EMBL" id="JABFUD020000020">
    <property type="protein sequence ID" value="KAI5064181.1"/>
    <property type="molecule type" value="Genomic_DNA"/>
</dbReference>
<proteinExistence type="predicted"/>
<keyword evidence="2" id="KW-1185">Reference proteome</keyword>
<organism evidence="1 2">
    <name type="scientific">Adiantum capillus-veneris</name>
    <name type="common">Maidenhair fern</name>
    <dbReference type="NCBI Taxonomy" id="13818"/>
    <lineage>
        <taxon>Eukaryota</taxon>
        <taxon>Viridiplantae</taxon>
        <taxon>Streptophyta</taxon>
        <taxon>Embryophyta</taxon>
        <taxon>Tracheophyta</taxon>
        <taxon>Polypodiopsida</taxon>
        <taxon>Polypodiidae</taxon>
        <taxon>Polypodiales</taxon>
        <taxon>Pteridineae</taxon>
        <taxon>Pteridaceae</taxon>
        <taxon>Vittarioideae</taxon>
        <taxon>Adiantum</taxon>
    </lineage>
</organism>
<dbReference type="Proteomes" id="UP000886520">
    <property type="component" value="Chromosome 20"/>
</dbReference>
<sequence>MAEEGKLKIEKFNGKNYQHWKMQIEDYLYQKDLYLPLGGLAKKPATMANEAWIVLDRKALGKIRLSLASMVAFNVSEMKTTEDLMKSLDDFYEKPSASNK</sequence>
<protein>
    <submittedName>
        <fullName evidence="1">Uncharacterized protein</fullName>
    </submittedName>
</protein>
<reference evidence="1" key="1">
    <citation type="submission" date="2021-01" db="EMBL/GenBank/DDBJ databases">
        <title>Adiantum capillus-veneris genome.</title>
        <authorList>
            <person name="Fang Y."/>
            <person name="Liao Q."/>
        </authorList>
    </citation>
    <scope>NUCLEOTIDE SEQUENCE</scope>
    <source>
        <strain evidence="1">H3</strain>
        <tissue evidence="1">Leaf</tissue>
    </source>
</reference>
<accession>A0A9D4Z935</accession>